<dbReference type="SUPFAM" id="SSF53720">
    <property type="entry name" value="ALDH-like"/>
    <property type="match status" value="1"/>
</dbReference>
<sequence>MVLQVKTSTYEPKTQEIAKQLLAATQESRSFFAALRDQMRWDDKLLAWAMSNPGLRVQLFRFIDTLPALRSKPEIAAHLQEYLGDESVELPAALKGMLNFANPDSVPGQVAATTVATATETLAHKYISGENIKQALKTIERLRKEKMAFTVDLLGEAVITEAEAQSYLERYLDLMQQLVEASKNWSPVPAIDLADGEPLPKVQVSVKLTAFYSQFDPLDAKGSEERVSDRIRILLRRAKELGAAVHFDMEQYAYKDLTLSILKKILLEEEFRNRTDIGVTIQAYLRDSNRDVQDLIAWAKQRGYPVTIRLVKGAYWDQETIKASQKHWEQPVYNDKAATDANFEQLTELLLQNHQYVYSAIGSHNVRSQARAMAIAETLNVPRRCFEMQVLYGMGDKIAKALVDRGYRVRVYCPYGELLPGMAYLIRRLLENTANSSFLRQNMENRPVEELIAPPVVGQGDKVDKDNSPSPPLPLSPSSFMGAADTDFAEEAERTEASQAFQAVREQLGKTYLPLINGEYVSTQQVIDSVNPSHFSEVVGQIGLMSVEQAEQAMQAAKAAFPAWRKTPAKERANILRKAADLMEQRRAELSAWIVLEVGKPVREADGEVSEAIDFCRYYALEMERLDEGYNYDISGETNRYIYQPRGIAVVISPWNFPLAIATGMTVAALVAGNCTLLKPAETSSVITAKLTEILVEAGIPKGVYQYVPGKGSQVGAYLVNHPDTHVIAFTGSQEVGCRIYAEAAVLKPGQKHMKRVIAEMGGKNAIIVDESADLDQAVVGTVQSAFGYSGQKCSACSRVVVLESVYDTFVQRFVEATKSLNIGVAEYPSTQVGPVIDANARDRIREYIEKGKAEAKVALEMPAPDNGYFIGPVIFADVSPNAIIAQQEIFGPVVAVIKVKNFQEALDVANGTNYALTGGLYSRTPSHIEMAQEEYEVGNLYINRTITGAIVARQPFGGFKLSGVGSKAGGPDYLLQFLEPRTVTENIQRQGFAPIEGAE</sequence>
<dbReference type="InterPro" id="IPR015590">
    <property type="entry name" value="Aldehyde_DH_dom"/>
</dbReference>
<dbReference type="InterPro" id="IPR016160">
    <property type="entry name" value="Ald_DH_CS_CYS"/>
</dbReference>
<evidence type="ECO:0000256" key="9">
    <source>
        <dbReference type="PROSITE-ProRule" id="PRU10007"/>
    </source>
</evidence>
<dbReference type="InterPro" id="IPR029510">
    <property type="entry name" value="Ald_DH_CS_GLU"/>
</dbReference>
<keyword evidence="3 10" id="KW-0560">Oxidoreductase</keyword>
<feature type="domain" description="Proline dehydrogenase" evidence="13">
    <location>
        <begin position="135"/>
        <end position="441"/>
    </location>
</feature>
<dbReference type="SUPFAM" id="SSF51730">
    <property type="entry name" value="FAD-linked oxidoreductase"/>
    <property type="match status" value="1"/>
</dbReference>
<reference evidence="15" key="1">
    <citation type="journal article" date="2015" name="Genome Announc.">
        <title>Draft Genome Sequence of Tolypothrix boutellei Strain VB521301.</title>
        <authorList>
            <person name="Chandrababunaidu M.M."/>
            <person name="Singh D."/>
            <person name="Sen D."/>
            <person name="Bhan S."/>
            <person name="Das S."/>
            <person name="Gupta A."/>
            <person name="Adhikary S.P."/>
            <person name="Tripathy S."/>
        </authorList>
    </citation>
    <scope>NUCLEOTIDE SEQUENCE</scope>
    <source>
        <strain evidence="15">VB521301</strain>
    </source>
</reference>
<evidence type="ECO:0000256" key="5">
    <source>
        <dbReference type="ARBA" id="ARBA00032259"/>
    </source>
</evidence>
<dbReference type="Pfam" id="PF18083">
    <property type="entry name" value="PutA_N"/>
    <property type="match status" value="1"/>
</dbReference>
<evidence type="ECO:0000256" key="4">
    <source>
        <dbReference type="ARBA" id="ARBA00023027"/>
    </source>
</evidence>
<dbReference type="PROSITE" id="PS00687">
    <property type="entry name" value="ALDEHYDE_DEHYDR_GLU"/>
    <property type="match status" value="1"/>
</dbReference>
<evidence type="ECO:0000313" key="15">
    <source>
        <dbReference type="EMBL" id="KAF3888013.1"/>
    </source>
</evidence>
<dbReference type="EMBL" id="JHEG04000001">
    <property type="protein sequence ID" value="KAF3888013.1"/>
    <property type="molecule type" value="Genomic_DNA"/>
</dbReference>
<dbReference type="PANTHER" id="PTHR42862:SF1">
    <property type="entry name" value="DELTA-1-PYRROLINE-5-CARBOXYLATE DEHYDROGENASE 2, ISOFORM A-RELATED"/>
    <property type="match status" value="1"/>
</dbReference>
<dbReference type="InterPro" id="IPR005932">
    <property type="entry name" value="RocA"/>
</dbReference>
<organism evidence="15 16">
    <name type="scientific">Tolypothrix bouteillei VB521301</name>
    <dbReference type="NCBI Taxonomy" id="1479485"/>
    <lineage>
        <taxon>Bacteria</taxon>
        <taxon>Bacillati</taxon>
        <taxon>Cyanobacteriota</taxon>
        <taxon>Cyanophyceae</taxon>
        <taxon>Nostocales</taxon>
        <taxon>Tolypothrichaceae</taxon>
        <taxon>Tolypothrix</taxon>
    </lineage>
</organism>
<dbReference type="FunFam" id="3.20.20.220:FF:000021">
    <property type="entry name" value="Aldehyde dehydrogenase family protein"/>
    <property type="match status" value="1"/>
</dbReference>
<dbReference type="GO" id="GO:0004657">
    <property type="term" value="F:proline dehydrogenase activity"/>
    <property type="evidence" value="ECO:0007669"/>
    <property type="project" value="InterPro"/>
</dbReference>
<evidence type="ECO:0000259" key="12">
    <source>
        <dbReference type="Pfam" id="PF00171"/>
    </source>
</evidence>
<dbReference type="NCBIfam" id="TIGR01237">
    <property type="entry name" value="D1pyr5carbox2"/>
    <property type="match status" value="1"/>
</dbReference>
<dbReference type="Gene3D" id="3.20.20.220">
    <property type="match status" value="1"/>
</dbReference>
<comment type="similarity">
    <text evidence="7">Belongs to the aldehyde dehydrogenase family. RocA subfamily.</text>
</comment>
<dbReference type="GO" id="GO:0003700">
    <property type="term" value="F:DNA-binding transcription factor activity"/>
    <property type="evidence" value="ECO:0007669"/>
    <property type="project" value="InterPro"/>
</dbReference>
<dbReference type="AlphaFoldDB" id="A0A8S9T992"/>
<gene>
    <name evidence="15" type="primary">pruA</name>
    <name evidence="15" type="ORF">DA73_0400022860</name>
</gene>
<evidence type="ECO:0000256" key="10">
    <source>
        <dbReference type="RuleBase" id="RU003345"/>
    </source>
</evidence>
<dbReference type="EC" id="1.2.1.88" evidence="2"/>
<dbReference type="OrthoDB" id="548310at2"/>
<dbReference type="InterPro" id="IPR025703">
    <property type="entry name" value="Bifunct_PutA"/>
</dbReference>
<dbReference type="InterPro" id="IPR041514">
    <property type="entry name" value="PutA_N"/>
</dbReference>
<evidence type="ECO:0000256" key="3">
    <source>
        <dbReference type="ARBA" id="ARBA00023002"/>
    </source>
</evidence>
<dbReference type="PROSITE" id="PS00070">
    <property type="entry name" value="ALDEHYDE_DEHYDR_CYS"/>
    <property type="match status" value="1"/>
</dbReference>
<evidence type="ECO:0000256" key="7">
    <source>
        <dbReference type="ARBA" id="ARBA00061617"/>
    </source>
</evidence>
<dbReference type="RefSeq" id="WP_063779454.1">
    <property type="nucleotide sequence ID" value="NZ_JHEG04000001.1"/>
</dbReference>
<evidence type="ECO:0000256" key="6">
    <source>
        <dbReference type="ARBA" id="ARBA00048142"/>
    </source>
</evidence>
<evidence type="ECO:0000256" key="11">
    <source>
        <dbReference type="SAM" id="MobiDB-lite"/>
    </source>
</evidence>
<evidence type="ECO:0000256" key="1">
    <source>
        <dbReference type="ARBA" id="ARBA00004786"/>
    </source>
</evidence>
<dbReference type="Pfam" id="PF00171">
    <property type="entry name" value="Aldedh"/>
    <property type="match status" value="1"/>
</dbReference>
<dbReference type="PANTHER" id="PTHR42862">
    <property type="entry name" value="DELTA-1-PYRROLINE-5-CARBOXYLATE DEHYDROGENASE 1, ISOFORM A-RELATED"/>
    <property type="match status" value="1"/>
</dbReference>
<dbReference type="InterPro" id="IPR029041">
    <property type="entry name" value="FAD-linked_oxidoreductase-like"/>
</dbReference>
<comment type="catalytic activity">
    <reaction evidence="6">
        <text>L-glutamate 5-semialdehyde + NAD(+) + H2O = L-glutamate + NADH + 2 H(+)</text>
        <dbReference type="Rhea" id="RHEA:30235"/>
        <dbReference type="ChEBI" id="CHEBI:15377"/>
        <dbReference type="ChEBI" id="CHEBI:15378"/>
        <dbReference type="ChEBI" id="CHEBI:29985"/>
        <dbReference type="ChEBI" id="CHEBI:57540"/>
        <dbReference type="ChEBI" id="CHEBI:57945"/>
        <dbReference type="ChEBI" id="CHEBI:58066"/>
        <dbReference type="EC" id="1.2.1.88"/>
    </reaction>
</comment>
<dbReference type="FunFam" id="3.40.309.10:FF:000005">
    <property type="entry name" value="1-pyrroline-5-carboxylate dehydrogenase 1"/>
    <property type="match status" value="1"/>
</dbReference>
<evidence type="ECO:0000259" key="13">
    <source>
        <dbReference type="Pfam" id="PF01619"/>
    </source>
</evidence>
<reference evidence="15" key="2">
    <citation type="submission" date="2019-11" db="EMBL/GenBank/DDBJ databases">
        <title>Improved Assembly of Tolypothrix boutellei genome.</title>
        <authorList>
            <person name="Sarangi A.N."/>
            <person name="Mukherjee M."/>
            <person name="Ghosh S."/>
            <person name="Singh D."/>
            <person name="Das A."/>
            <person name="Kant S."/>
            <person name="Prusty A."/>
            <person name="Tripathy S."/>
        </authorList>
    </citation>
    <scope>NUCLEOTIDE SEQUENCE</scope>
    <source>
        <strain evidence="15">VB521301</strain>
    </source>
</reference>
<evidence type="ECO:0000259" key="14">
    <source>
        <dbReference type="Pfam" id="PF18083"/>
    </source>
</evidence>
<feature type="active site" evidence="8">
    <location>
        <position position="794"/>
    </location>
</feature>
<comment type="caution">
    <text evidence="15">The sequence shown here is derived from an EMBL/GenBank/DDBJ whole genome shotgun (WGS) entry which is preliminary data.</text>
</comment>
<proteinExistence type="inferred from homology"/>
<feature type="active site" evidence="8 9">
    <location>
        <position position="760"/>
    </location>
</feature>
<evidence type="ECO:0000313" key="16">
    <source>
        <dbReference type="Proteomes" id="UP000029738"/>
    </source>
</evidence>
<dbReference type="Gene3D" id="3.40.309.10">
    <property type="entry name" value="Aldehyde Dehydrogenase, Chain A, domain 2"/>
    <property type="match status" value="1"/>
</dbReference>
<dbReference type="FunFam" id="3.40.605.10:FF:000045">
    <property type="entry name" value="1-pyrroline-5-carboxylate dehydrogenase 1"/>
    <property type="match status" value="1"/>
</dbReference>
<dbReference type="InterPro" id="IPR002872">
    <property type="entry name" value="Proline_DH_dom"/>
</dbReference>
<keyword evidence="16" id="KW-1185">Reference proteome</keyword>
<feature type="domain" description="Proline utilization A N-terminal" evidence="14">
    <location>
        <begin position="11"/>
        <end position="126"/>
    </location>
</feature>
<comment type="pathway">
    <text evidence="1">Amino-acid degradation; L-proline degradation into L-glutamate; L-glutamate from L-proline: step 2/2.</text>
</comment>
<dbReference type="InterPro" id="IPR016162">
    <property type="entry name" value="Ald_DH_N"/>
</dbReference>
<evidence type="ECO:0000256" key="2">
    <source>
        <dbReference type="ARBA" id="ARBA00012884"/>
    </source>
</evidence>
<dbReference type="InterPro" id="IPR016161">
    <property type="entry name" value="Ald_DH/histidinol_DH"/>
</dbReference>
<dbReference type="GO" id="GO:0010133">
    <property type="term" value="P:L-proline catabolic process to L-glutamate"/>
    <property type="evidence" value="ECO:0007669"/>
    <property type="project" value="InterPro"/>
</dbReference>
<dbReference type="InterPro" id="IPR050485">
    <property type="entry name" value="Proline_metab_enzyme"/>
</dbReference>
<dbReference type="Proteomes" id="UP000029738">
    <property type="component" value="Unassembled WGS sequence"/>
</dbReference>
<dbReference type="InterPro" id="IPR016163">
    <property type="entry name" value="Ald_DH_C"/>
</dbReference>
<dbReference type="PIRSF" id="PIRSF000197">
    <property type="entry name" value="Bifunct_PutA"/>
    <property type="match status" value="1"/>
</dbReference>
<feature type="region of interest" description="Disordered" evidence="11">
    <location>
        <begin position="458"/>
        <end position="481"/>
    </location>
</feature>
<dbReference type="GO" id="GO:0003842">
    <property type="term" value="F:L-glutamate gamma-semialdehyde dehydrogenase activity"/>
    <property type="evidence" value="ECO:0007669"/>
    <property type="project" value="UniProtKB-EC"/>
</dbReference>
<evidence type="ECO:0000256" key="8">
    <source>
        <dbReference type="PIRSR" id="PIRSR000197-1"/>
    </source>
</evidence>
<dbReference type="CDD" id="cd07124">
    <property type="entry name" value="ALDH_PutA-P5CDH-RocA"/>
    <property type="match status" value="1"/>
</dbReference>
<feature type="domain" description="Aldehyde dehydrogenase" evidence="12">
    <location>
        <begin position="524"/>
        <end position="984"/>
    </location>
</feature>
<protein>
    <recommendedName>
        <fullName evidence="5">L-glutamate gamma-semialdehyde dehydrogenase</fullName>
        <ecNumber evidence="2">1.2.1.88</ecNumber>
    </recommendedName>
    <alternativeName>
        <fullName evidence="5">L-glutamate gamma-semialdehyde dehydrogenase</fullName>
    </alternativeName>
</protein>
<dbReference type="Pfam" id="PF01619">
    <property type="entry name" value="Pro_dh"/>
    <property type="match status" value="1"/>
</dbReference>
<dbReference type="GO" id="GO:0009898">
    <property type="term" value="C:cytoplasmic side of plasma membrane"/>
    <property type="evidence" value="ECO:0007669"/>
    <property type="project" value="TreeGrafter"/>
</dbReference>
<dbReference type="NCBIfam" id="NF002852">
    <property type="entry name" value="PRK03137.1"/>
    <property type="match status" value="1"/>
</dbReference>
<dbReference type="Gene3D" id="3.40.605.10">
    <property type="entry name" value="Aldehyde Dehydrogenase, Chain A, domain 1"/>
    <property type="match status" value="1"/>
</dbReference>
<name>A0A8S9T992_9CYAN</name>
<keyword evidence="4" id="KW-0520">NAD</keyword>
<accession>A0A8S9T992</accession>